<evidence type="ECO:0000313" key="2">
    <source>
        <dbReference type="EMBL" id="KLO39003.1"/>
    </source>
</evidence>
<dbReference type="PATRIC" id="fig|29311.18.peg.248"/>
<dbReference type="AlphaFoldDB" id="A0A0I9TXF0"/>
<dbReference type="Proteomes" id="UP000036334">
    <property type="component" value="Unassembled WGS sequence"/>
</dbReference>
<dbReference type="OrthoDB" id="3380958at2"/>
<comment type="caution">
    <text evidence="2">The sequence shown here is derived from an EMBL/GenBank/DDBJ whole genome shotgun (WGS) entry which is preliminary data.</text>
</comment>
<evidence type="ECO:0000313" key="3">
    <source>
        <dbReference type="Proteomes" id="UP000036334"/>
    </source>
</evidence>
<dbReference type="InterPro" id="IPR025449">
    <property type="entry name" value="JetB"/>
</dbReference>
<sequence length="238" mass="26601">MKTDQPTPDPDIDFSSLPQVDQNARPPVARRPRFDGDVSELPDRACWALQHLLARRFITAEADADVYSWVLEYRKELSVRLSELDLLLRIAEVGYETNGVAFVEQARYESARNIKLLRREPLGTYDSILALHLAQMMRAAGGQTVLISREEMHGLFAGVLNDTDRDAVTFAARIDGAIARLAGLEILRKSRDDENSYTISPVITAIMTASVITKLQQQFEQLLTGGTPQDTEEIALDD</sequence>
<protein>
    <recommendedName>
        <fullName evidence="4">DUF4194 domain-containing protein</fullName>
    </recommendedName>
</protein>
<gene>
    <name evidence="2" type="ORF">ABH38_01130</name>
</gene>
<accession>A0A0I9TXF0</accession>
<dbReference type="RefSeq" id="WP_047313199.1">
    <property type="nucleotide sequence ID" value="NZ_LDPQ01000001.1"/>
</dbReference>
<dbReference type="Pfam" id="PF13835">
    <property type="entry name" value="DUF4194"/>
    <property type="match status" value="1"/>
</dbReference>
<evidence type="ECO:0000256" key="1">
    <source>
        <dbReference type="SAM" id="MobiDB-lite"/>
    </source>
</evidence>
<evidence type="ECO:0008006" key="4">
    <source>
        <dbReference type="Google" id="ProtNLM"/>
    </source>
</evidence>
<feature type="region of interest" description="Disordered" evidence="1">
    <location>
        <begin position="1"/>
        <end position="36"/>
    </location>
</feature>
<proteinExistence type="predicted"/>
<dbReference type="STRING" id="1202450.B586_16565"/>
<keyword evidence="3" id="KW-1185">Reference proteome</keyword>
<name>A0A0I9TXF0_9MYCO</name>
<dbReference type="EMBL" id="LDPR01000001">
    <property type="protein sequence ID" value="KLO39003.1"/>
    <property type="molecule type" value="Genomic_DNA"/>
</dbReference>
<reference evidence="2 3" key="1">
    <citation type="submission" date="2015-05" db="EMBL/GenBank/DDBJ databases">
        <title>Genome sequence of Mycobacterium haemophilum.</title>
        <authorList>
            <person name="Greninger A.L."/>
            <person name="Cunningham G."/>
            <person name="Miller S."/>
        </authorList>
    </citation>
    <scope>NUCLEOTIDE SEQUENCE [LARGE SCALE GENOMIC DNA]</scope>
    <source>
        <strain evidence="3">UC1</strain>
    </source>
</reference>
<organism evidence="2 3">
    <name type="scientific">Mycobacterium haemophilum</name>
    <dbReference type="NCBI Taxonomy" id="29311"/>
    <lineage>
        <taxon>Bacteria</taxon>
        <taxon>Bacillati</taxon>
        <taxon>Actinomycetota</taxon>
        <taxon>Actinomycetes</taxon>
        <taxon>Mycobacteriales</taxon>
        <taxon>Mycobacteriaceae</taxon>
        <taxon>Mycobacterium</taxon>
    </lineage>
</organism>